<dbReference type="RefSeq" id="WP_267665675.1">
    <property type="nucleotide sequence ID" value="NZ_JAODIX010000080.1"/>
</dbReference>
<reference evidence="2 3" key="1">
    <citation type="journal article" date="2019" name="Int. J. Syst. Evol. Microbiol.">
        <title>The Global Catalogue of Microorganisms (GCM) 10K type strain sequencing project: providing services to taxonomists for standard genome sequencing and annotation.</title>
        <authorList>
            <consortium name="The Broad Institute Genomics Platform"/>
            <consortium name="The Broad Institute Genome Sequencing Center for Infectious Disease"/>
            <person name="Wu L."/>
            <person name="Ma J."/>
        </authorList>
    </citation>
    <scope>NUCLEOTIDE SEQUENCE [LARGE SCALE GENOMIC DNA]</scope>
    <source>
        <strain evidence="2 3">Q85</strain>
    </source>
</reference>
<proteinExistence type="predicted"/>
<dbReference type="AlphaFoldDB" id="A0ABD5YFU3"/>
<name>A0ABD5YFU3_9EURY</name>
<sequence>MTDDDSMVDTPKAPVAEGGARSLSFETPEASRDDETAVVTVENFVIFEREYEVCLDRRSI</sequence>
<organism evidence="2 3">
    <name type="scientific">Halorubrum yunnanense</name>
    <dbReference type="NCBI Taxonomy" id="1526162"/>
    <lineage>
        <taxon>Archaea</taxon>
        <taxon>Methanobacteriati</taxon>
        <taxon>Methanobacteriota</taxon>
        <taxon>Stenosarchaea group</taxon>
        <taxon>Halobacteria</taxon>
        <taxon>Halobacteriales</taxon>
        <taxon>Haloferacaceae</taxon>
        <taxon>Halorubrum</taxon>
    </lineage>
</organism>
<evidence type="ECO:0000256" key="1">
    <source>
        <dbReference type="SAM" id="MobiDB-lite"/>
    </source>
</evidence>
<feature type="non-terminal residue" evidence="2">
    <location>
        <position position="60"/>
    </location>
</feature>
<comment type="caution">
    <text evidence="2">The sequence shown here is derived from an EMBL/GenBank/DDBJ whole genome shotgun (WGS) entry which is preliminary data.</text>
</comment>
<evidence type="ECO:0000313" key="3">
    <source>
        <dbReference type="Proteomes" id="UP001596390"/>
    </source>
</evidence>
<evidence type="ECO:0000313" key="2">
    <source>
        <dbReference type="EMBL" id="MFC7188234.1"/>
    </source>
</evidence>
<feature type="region of interest" description="Disordered" evidence="1">
    <location>
        <begin position="1"/>
        <end position="34"/>
    </location>
</feature>
<protein>
    <submittedName>
        <fullName evidence="2">Uncharacterized protein</fullName>
    </submittedName>
</protein>
<gene>
    <name evidence="2" type="ORF">ACFQMK_15400</name>
</gene>
<dbReference type="Proteomes" id="UP001596390">
    <property type="component" value="Unassembled WGS sequence"/>
</dbReference>
<accession>A0ABD5YFU3</accession>
<dbReference type="EMBL" id="JBHSZZ010000080">
    <property type="protein sequence ID" value="MFC7188234.1"/>
    <property type="molecule type" value="Genomic_DNA"/>
</dbReference>
<keyword evidence="3" id="KW-1185">Reference proteome</keyword>